<sequence>MAGFPQRPRASGAGPGAAADTESAAAEHQLPPGLADLLHLSDADRRAAPDCRTSFAGASRSPAMAARDRRRHCRDLSAADLSGRLAQLHRAAGHSRPDLLGPGRTDAGLWHHGQHHAADAGLHLLAIPWRPQRRRPVLLPGGFFLRRLFLRGLSHARAGQACPARALPGPVQPLAHSDPGAGQQSGDQPLLRWRAGGRLELAGSAGQPSCLAVAGPRHGSPPAFFPAGPQLVGAAGAFNTSQLCPCPPTVRHDSPAGS</sequence>
<protein>
    <submittedName>
        <fullName evidence="2">Uncharacterized protein</fullName>
    </submittedName>
</protein>
<gene>
    <name evidence="2" type="ORF">SDC9_121774</name>
</gene>
<feature type="region of interest" description="Disordered" evidence="1">
    <location>
        <begin position="169"/>
        <end position="189"/>
    </location>
</feature>
<accession>A0A645CCX9</accession>
<reference evidence="2" key="1">
    <citation type="submission" date="2019-08" db="EMBL/GenBank/DDBJ databases">
        <authorList>
            <person name="Kucharzyk K."/>
            <person name="Murdoch R.W."/>
            <person name="Higgins S."/>
            <person name="Loffler F."/>
        </authorList>
    </citation>
    <scope>NUCLEOTIDE SEQUENCE</scope>
</reference>
<dbReference type="AlphaFoldDB" id="A0A645CCX9"/>
<proteinExistence type="predicted"/>
<comment type="caution">
    <text evidence="2">The sequence shown here is derived from an EMBL/GenBank/DDBJ whole genome shotgun (WGS) entry which is preliminary data.</text>
</comment>
<name>A0A645CCX9_9ZZZZ</name>
<feature type="compositionally biased region" description="Low complexity" evidence="1">
    <location>
        <begin position="7"/>
        <end position="27"/>
    </location>
</feature>
<evidence type="ECO:0000313" key="2">
    <source>
        <dbReference type="EMBL" id="MPM74785.1"/>
    </source>
</evidence>
<dbReference type="EMBL" id="VSSQ01026191">
    <property type="protein sequence ID" value="MPM74785.1"/>
    <property type="molecule type" value="Genomic_DNA"/>
</dbReference>
<evidence type="ECO:0000256" key="1">
    <source>
        <dbReference type="SAM" id="MobiDB-lite"/>
    </source>
</evidence>
<feature type="region of interest" description="Disordered" evidence="1">
    <location>
        <begin position="1"/>
        <end position="31"/>
    </location>
</feature>
<organism evidence="2">
    <name type="scientific">bioreactor metagenome</name>
    <dbReference type="NCBI Taxonomy" id="1076179"/>
    <lineage>
        <taxon>unclassified sequences</taxon>
        <taxon>metagenomes</taxon>
        <taxon>ecological metagenomes</taxon>
    </lineage>
</organism>